<evidence type="ECO:0000313" key="3">
    <source>
        <dbReference type="Proteomes" id="UP001497442"/>
    </source>
</evidence>
<sequence>MGCIDHGYHKCLNKLGYYRAWHRPSKKLQLLHRVVYAEHHGLSIEDIKGVVIRHTCDNARCINPAHLISGTQQDNIQDMIDRGRRASFAGERNNKAKLSWEVVRAIRETYVANKKGERLRLANLYGVSPATISDIVSGRVWKENG</sequence>
<dbReference type="GO" id="GO:0004519">
    <property type="term" value="F:endonuclease activity"/>
    <property type="evidence" value="ECO:0007669"/>
    <property type="project" value="UniProtKB-KW"/>
</dbReference>
<dbReference type="Pfam" id="PF13392">
    <property type="entry name" value="HNH_3"/>
    <property type="match status" value="1"/>
</dbReference>
<organism evidence="2 3">
    <name type="scientific">Klebsiella phage vB_Kpl_K44PH129C1</name>
    <dbReference type="NCBI Taxonomy" id="3071657"/>
    <lineage>
        <taxon>Viruses</taxon>
        <taxon>Duplodnaviria</taxon>
        <taxon>Heunggongvirae</taxon>
        <taxon>Uroviricota</taxon>
        <taxon>Caudoviricetes</taxon>
        <taxon>Autographivirales</taxon>
        <taxon>Autosignataviridae</taxon>
        <taxon>Molineuxvirinae</taxon>
        <taxon>Ulipvirus</taxon>
        <taxon>Ulipvirus K44PH129C1</taxon>
    </lineage>
</organism>
<keyword evidence="2" id="KW-0378">Hydrolase</keyword>
<feature type="domain" description="HNH nuclease" evidence="1">
    <location>
        <begin position="30"/>
        <end position="75"/>
    </location>
</feature>
<keyword evidence="3" id="KW-1185">Reference proteome</keyword>
<accession>A0AAV1MFP7</accession>
<dbReference type="InterPro" id="IPR003615">
    <property type="entry name" value="HNH_nuc"/>
</dbReference>
<dbReference type="Proteomes" id="UP001497442">
    <property type="component" value="Chromosome"/>
</dbReference>
<evidence type="ECO:0000259" key="1">
    <source>
        <dbReference type="Pfam" id="PF13392"/>
    </source>
</evidence>
<gene>
    <name evidence="2" type="ORF">K44PH129C1_LOCUS33</name>
</gene>
<reference evidence="2 3" key="1">
    <citation type="submission" date="2023-10" db="EMBL/GenBank/DDBJ databases">
        <authorList>
            <person name="Robby Concha-Eloko"/>
            <person name="Pilar Barberan- Martinez"/>
            <person name="Rafael Sanjuan"/>
            <person name="Pilar Domingo-Calap"/>
        </authorList>
    </citation>
    <scope>NUCLEOTIDE SEQUENCE [LARGE SCALE GENOMIC DNA]</scope>
</reference>
<evidence type="ECO:0000313" key="2">
    <source>
        <dbReference type="EMBL" id="CAK6596979.1"/>
    </source>
</evidence>
<dbReference type="SUPFAM" id="SSF54060">
    <property type="entry name" value="His-Me finger endonucleases"/>
    <property type="match status" value="1"/>
</dbReference>
<dbReference type="Gene3D" id="3.90.75.10">
    <property type="entry name" value="Homing Intron 3 (I-ppo) Encoded Endonuclease, Chain A"/>
    <property type="match status" value="1"/>
</dbReference>
<keyword evidence="2" id="KW-0540">Nuclease</keyword>
<dbReference type="InterPro" id="IPR044925">
    <property type="entry name" value="His-Me_finger_sf"/>
</dbReference>
<proteinExistence type="predicted"/>
<keyword evidence="2" id="KW-0255">Endonuclease</keyword>
<dbReference type="InterPro" id="IPR044930">
    <property type="entry name" value="Homing_endonuclease_His-Me"/>
</dbReference>
<protein>
    <submittedName>
        <fullName evidence="2">HNH endonuclease</fullName>
    </submittedName>
</protein>
<name>A0AAV1MFP7_9CAUD</name>
<dbReference type="EMBL" id="OY978837">
    <property type="protein sequence ID" value="CAK6596979.1"/>
    <property type="molecule type" value="Genomic_DNA"/>
</dbReference>